<evidence type="ECO:0000256" key="10">
    <source>
        <dbReference type="RuleBase" id="RU000383"/>
    </source>
</evidence>
<accession>A0AAQ4R9F4</accession>
<keyword evidence="5" id="KW-0132">Cell division</keyword>
<proteinExistence type="inferred from homology"/>
<dbReference type="GeneTree" id="ENSGT00940000156934"/>
<reference evidence="13 14" key="1">
    <citation type="journal article" date="2021" name="G3 (Bethesda)">
        <title>Improved contiguity of the threespine stickleback genome using long-read sequencing.</title>
        <authorList>
            <person name="Nath S."/>
            <person name="Shaw D.E."/>
            <person name="White M.A."/>
        </authorList>
    </citation>
    <scope>NUCLEOTIDE SEQUENCE [LARGE SCALE GENOMIC DNA]</scope>
    <source>
        <strain evidence="13 14">Lake Benthic</strain>
    </source>
</reference>
<dbReference type="InterPro" id="IPR006671">
    <property type="entry name" value="Cyclin_N"/>
</dbReference>
<keyword evidence="7" id="KW-0539">Nucleus</keyword>
<name>A0AAQ4R9F4_GASAC</name>
<dbReference type="InterPro" id="IPR048258">
    <property type="entry name" value="Cyclins_cyclin-box"/>
</dbReference>
<dbReference type="SUPFAM" id="SSF47954">
    <property type="entry name" value="Cyclin-like"/>
    <property type="match status" value="2"/>
</dbReference>
<evidence type="ECO:0000256" key="6">
    <source>
        <dbReference type="ARBA" id="ARBA00023127"/>
    </source>
</evidence>
<sequence>MRNVSLTLACWRQRQLEIKFDLKLEPNCEQTELLPRAAWLCLLNYSHGSGLQVCVVAKPSSEAATKMSRRSVRLLRRSENATCQRGKVTKQSNRIKAQPLSKLQCEKNQLVLKGVAKPPVLIDTSEKGVWEDAAPPHTHSLVRPSPLPNLGWGSHEDVWVKMVDREKNYRHSKNFMQKHPKIQPRMRSILLDWLIEVSEAYTLQRQTFYLAQDYFDRFMLTQDNIEKGMLQLIGITCLFIASKMEEAHPPTLLQMAYVTAGTYYEEEILQMELIILKALSWNLCPETGISWLKLYFQLASMSAGSDLLEPQFPQDAYVQMARLLDLCILNINSLDFEYRVLAASVLSHFIQRETAETVSGLSRDAVQPCVDWMAPYVESVNWFGRAPLKDFAGIKEENRHDVQMHTNYMSMLDVCQKEEISQFLTPPNSTEKSCTH</sequence>
<reference evidence="13" key="3">
    <citation type="submission" date="2025-09" db="UniProtKB">
        <authorList>
            <consortium name="Ensembl"/>
        </authorList>
    </citation>
    <scope>IDENTIFICATION</scope>
</reference>
<comment type="subunit">
    <text evidence="9">Interacts with the CDK1 protein kinase to form a serine/threonine kinase holoenzyme complex also known as maturation promoting factor (MPF). The cyclin subunit imparts substrate specificity to the complex.</text>
</comment>
<evidence type="ECO:0000256" key="2">
    <source>
        <dbReference type="ARBA" id="ARBA00004123"/>
    </source>
</evidence>
<dbReference type="SMART" id="SM00385">
    <property type="entry name" value="CYCLIN"/>
    <property type="match status" value="1"/>
</dbReference>
<dbReference type="InterPro" id="IPR004367">
    <property type="entry name" value="Cyclin_C-dom"/>
</dbReference>
<keyword evidence="6 10" id="KW-0195">Cyclin</keyword>
<dbReference type="Ensembl" id="ENSGACT00000049774.1">
    <property type="protein sequence ID" value="ENSGACP00000059670.1"/>
    <property type="gene ID" value="ENSGACG00000002312.2"/>
</dbReference>
<evidence type="ECO:0000256" key="5">
    <source>
        <dbReference type="ARBA" id="ARBA00022618"/>
    </source>
</evidence>
<dbReference type="FunFam" id="1.10.472.10:FF:000024">
    <property type="entry name" value="G1/S-specific cyclin-E1"/>
    <property type="match status" value="1"/>
</dbReference>
<comment type="subcellular location">
    <subcellularLocation>
        <location evidence="2">Nucleus</location>
    </subcellularLocation>
</comment>
<evidence type="ECO:0000256" key="4">
    <source>
        <dbReference type="ARBA" id="ARBA00022553"/>
    </source>
</evidence>
<dbReference type="PROSITE" id="PS00292">
    <property type="entry name" value="CYCLINS"/>
    <property type="match status" value="1"/>
</dbReference>
<evidence type="ECO:0000259" key="12">
    <source>
        <dbReference type="SMART" id="SM01332"/>
    </source>
</evidence>
<dbReference type="SMART" id="SM01332">
    <property type="entry name" value="Cyclin_C"/>
    <property type="match status" value="1"/>
</dbReference>
<evidence type="ECO:0000313" key="13">
    <source>
        <dbReference type="Ensembl" id="ENSGACP00000059670.1"/>
    </source>
</evidence>
<evidence type="ECO:0000256" key="7">
    <source>
        <dbReference type="ARBA" id="ARBA00023242"/>
    </source>
</evidence>
<dbReference type="Gene3D" id="1.10.472.10">
    <property type="entry name" value="Cyclin-like"/>
    <property type="match status" value="2"/>
</dbReference>
<evidence type="ECO:0000256" key="9">
    <source>
        <dbReference type="ARBA" id="ARBA00025821"/>
    </source>
</evidence>
<evidence type="ECO:0000256" key="1">
    <source>
        <dbReference type="ARBA" id="ARBA00003222"/>
    </source>
</evidence>
<evidence type="ECO:0008006" key="15">
    <source>
        <dbReference type="Google" id="ProtNLM"/>
    </source>
</evidence>
<dbReference type="PANTHER" id="PTHR10177">
    <property type="entry name" value="CYCLINS"/>
    <property type="match status" value="1"/>
</dbReference>
<evidence type="ECO:0000313" key="14">
    <source>
        <dbReference type="Proteomes" id="UP000007635"/>
    </source>
</evidence>
<evidence type="ECO:0000256" key="8">
    <source>
        <dbReference type="ARBA" id="ARBA00023306"/>
    </source>
</evidence>
<dbReference type="AlphaFoldDB" id="A0AAQ4R9F4"/>
<dbReference type="GO" id="GO:0005634">
    <property type="term" value="C:nucleus"/>
    <property type="evidence" value="ECO:0007669"/>
    <property type="project" value="UniProtKB-SubCell"/>
</dbReference>
<dbReference type="InterPro" id="IPR013763">
    <property type="entry name" value="Cyclin-like_dom"/>
</dbReference>
<dbReference type="Pfam" id="PF00134">
    <property type="entry name" value="Cyclin_N"/>
    <property type="match status" value="1"/>
</dbReference>
<evidence type="ECO:0000256" key="3">
    <source>
        <dbReference type="ARBA" id="ARBA00007143"/>
    </source>
</evidence>
<reference evidence="13" key="2">
    <citation type="submission" date="2025-08" db="UniProtKB">
        <authorList>
            <consortium name="Ensembl"/>
        </authorList>
    </citation>
    <scope>IDENTIFICATION</scope>
</reference>
<protein>
    <recommendedName>
        <fullName evidence="15">Cyclin E2</fullName>
    </recommendedName>
</protein>
<organism evidence="13 14">
    <name type="scientific">Gasterosteus aculeatus aculeatus</name>
    <name type="common">three-spined stickleback</name>
    <dbReference type="NCBI Taxonomy" id="481459"/>
    <lineage>
        <taxon>Eukaryota</taxon>
        <taxon>Metazoa</taxon>
        <taxon>Chordata</taxon>
        <taxon>Craniata</taxon>
        <taxon>Vertebrata</taxon>
        <taxon>Euteleostomi</taxon>
        <taxon>Actinopterygii</taxon>
        <taxon>Neopterygii</taxon>
        <taxon>Teleostei</taxon>
        <taxon>Neoteleostei</taxon>
        <taxon>Acanthomorphata</taxon>
        <taxon>Eupercaria</taxon>
        <taxon>Perciformes</taxon>
        <taxon>Cottioidei</taxon>
        <taxon>Gasterosteales</taxon>
        <taxon>Gasterosteidae</taxon>
        <taxon>Gasterosteus</taxon>
    </lineage>
</organism>
<feature type="domain" description="Cyclin-like" evidence="11">
    <location>
        <begin position="192"/>
        <end position="277"/>
    </location>
</feature>
<dbReference type="Pfam" id="PF02984">
    <property type="entry name" value="Cyclin_C"/>
    <property type="match status" value="1"/>
</dbReference>
<comment type="function">
    <text evidence="1">Essential for the control of the cell cycle at the G2/M (mitosis) transition.</text>
</comment>
<keyword evidence="8" id="KW-0131">Cell cycle</keyword>
<feature type="domain" description="Cyclin C-terminal" evidence="12">
    <location>
        <begin position="286"/>
        <end position="408"/>
    </location>
</feature>
<comment type="similarity">
    <text evidence="3">Belongs to the cyclin family. Cyclin E subfamily.</text>
</comment>
<dbReference type="InterPro" id="IPR036915">
    <property type="entry name" value="Cyclin-like_sf"/>
</dbReference>
<keyword evidence="4" id="KW-0597">Phosphoprotein</keyword>
<dbReference type="InterPro" id="IPR039361">
    <property type="entry name" value="Cyclin"/>
</dbReference>
<keyword evidence="14" id="KW-1185">Reference proteome</keyword>
<evidence type="ECO:0000259" key="11">
    <source>
        <dbReference type="SMART" id="SM00385"/>
    </source>
</evidence>
<dbReference type="Proteomes" id="UP000007635">
    <property type="component" value="Chromosome X"/>
</dbReference>
<dbReference type="GO" id="GO:0051301">
    <property type="term" value="P:cell division"/>
    <property type="evidence" value="ECO:0007669"/>
    <property type="project" value="UniProtKB-KW"/>
</dbReference>